<dbReference type="EMBL" id="BDGU01000001">
    <property type="protein sequence ID" value="GAV98670.1"/>
    <property type="molecule type" value="Genomic_DNA"/>
</dbReference>
<accession>A0A1Q3DUS9</accession>
<protein>
    <submittedName>
        <fullName evidence="1">Uncharacterized protein</fullName>
    </submittedName>
</protein>
<comment type="caution">
    <text evidence="1">The sequence shown here is derived from an EMBL/GenBank/DDBJ whole genome shotgun (WGS) entry which is preliminary data.</text>
</comment>
<dbReference type="Proteomes" id="UP000188533">
    <property type="component" value="Unassembled WGS sequence"/>
</dbReference>
<sequence>MTGSEVHELKKYKVSHVVETTTTIQIPLRLTPGLGSHNLVALRRSPRYYPSPRYHGEESTHHGGGSLFAPLLVFVNVKDSKHSVDKAVLWAFKTEELPARTLPLLSLFLILPGYTRRQFETNR</sequence>
<dbReference type="AlphaFoldDB" id="A0A1Q3DUS9"/>
<keyword evidence="2" id="KW-1185">Reference proteome</keyword>
<proteinExistence type="predicted"/>
<evidence type="ECO:0000313" key="2">
    <source>
        <dbReference type="Proteomes" id="UP000188533"/>
    </source>
</evidence>
<reference evidence="1 2" key="1">
    <citation type="submission" date="2016-08" db="EMBL/GenBank/DDBJ databases">
        <authorList>
            <consortium name="Lentinula edodes genome sequencing consortium"/>
            <person name="Sakamoto Y."/>
            <person name="Nakade K."/>
            <person name="Sato S."/>
            <person name="Yoshida Y."/>
            <person name="Miyazaki K."/>
            <person name="Natsume S."/>
            <person name="Konno N."/>
        </authorList>
    </citation>
    <scope>NUCLEOTIDE SEQUENCE [LARGE SCALE GENOMIC DNA]</scope>
    <source>
        <strain evidence="1 2">NBRC 111202</strain>
    </source>
</reference>
<evidence type="ECO:0000313" key="1">
    <source>
        <dbReference type="EMBL" id="GAV98670.1"/>
    </source>
</evidence>
<organism evidence="1 2">
    <name type="scientific">Lentinula edodes</name>
    <name type="common">Shiitake mushroom</name>
    <name type="synonym">Lentinus edodes</name>
    <dbReference type="NCBI Taxonomy" id="5353"/>
    <lineage>
        <taxon>Eukaryota</taxon>
        <taxon>Fungi</taxon>
        <taxon>Dikarya</taxon>
        <taxon>Basidiomycota</taxon>
        <taxon>Agaricomycotina</taxon>
        <taxon>Agaricomycetes</taxon>
        <taxon>Agaricomycetidae</taxon>
        <taxon>Agaricales</taxon>
        <taxon>Marasmiineae</taxon>
        <taxon>Omphalotaceae</taxon>
        <taxon>Lentinula</taxon>
    </lineage>
</organism>
<name>A0A1Q3DUS9_LENED</name>
<gene>
    <name evidence="1" type="ORF">LENED_000061</name>
</gene>
<reference evidence="1 2" key="2">
    <citation type="submission" date="2017-02" db="EMBL/GenBank/DDBJ databases">
        <title>A genome survey and senescence transcriptome analysis in Lentinula edodes.</title>
        <authorList>
            <person name="Sakamoto Y."/>
            <person name="Nakade K."/>
            <person name="Sato S."/>
            <person name="Yoshida Y."/>
            <person name="Miyazaki K."/>
            <person name="Natsume S."/>
            <person name="Konno N."/>
        </authorList>
    </citation>
    <scope>NUCLEOTIDE SEQUENCE [LARGE SCALE GENOMIC DNA]</scope>
    <source>
        <strain evidence="1 2">NBRC 111202</strain>
    </source>
</reference>